<dbReference type="STRING" id="1619234.SAMN05421730_1002148"/>
<dbReference type="RefSeq" id="WP_091230316.1">
    <property type="nucleotide sequence ID" value="NZ_FMKA01000002.1"/>
</dbReference>
<evidence type="ECO:0008006" key="4">
    <source>
        <dbReference type="Google" id="ProtNLM"/>
    </source>
</evidence>
<name>A0A1D3TQ81_9FIRM</name>
<keyword evidence="1" id="KW-0812">Transmembrane</keyword>
<evidence type="ECO:0000313" key="3">
    <source>
        <dbReference type="Proteomes" id="UP000199315"/>
    </source>
</evidence>
<feature type="transmembrane region" description="Helical" evidence="1">
    <location>
        <begin position="34"/>
        <end position="54"/>
    </location>
</feature>
<evidence type="ECO:0000256" key="1">
    <source>
        <dbReference type="SAM" id="Phobius"/>
    </source>
</evidence>
<dbReference type="EMBL" id="FMKA01000002">
    <property type="protein sequence ID" value="SCP95721.1"/>
    <property type="molecule type" value="Genomic_DNA"/>
</dbReference>
<organism evidence="2 3">
    <name type="scientific">Anaerobium acetethylicum</name>
    <dbReference type="NCBI Taxonomy" id="1619234"/>
    <lineage>
        <taxon>Bacteria</taxon>
        <taxon>Bacillati</taxon>
        <taxon>Bacillota</taxon>
        <taxon>Clostridia</taxon>
        <taxon>Lachnospirales</taxon>
        <taxon>Lachnospiraceae</taxon>
        <taxon>Anaerobium</taxon>
    </lineage>
</organism>
<dbReference type="OrthoDB" id="2237501at2"/>
<keyword evidence="1" id="KW-0472">Membrane</keyword>
<evidence type="ECO:0000313" key="2">
    <source>
        <dbReference type="EMBL" id="SCP95721.1"/>
    </source>
</evidence>
<dbReference type="Pfam" id="PF10066">
    <property type="entry name" value="DUF2304"/>
    <property type="match status" value="1"/>
</dbReference>
<accession>A0A1D3TQ81</accession>
<dbReference type="AlphaFoldDB" id="A0A1D3TQ81"/>
<feature type="transmembrane region" description="Helical" evidence="1">
    <location>
        <begin position="66"/>
        <end position="85"/>
    </location>
</feature>
<keyword evidence="1" id="KW-1133">Transmembrane helix</keyword>
<proteinExistence type="predicted"/>
<keyword evidence="3" id="KW-1185">Reference proteome</keyword>
<dbReference type="Proteomes" id="UP000199315">
    <property type="component" value="Unassembled WGS sequence"/>
</dbReference>
<reference evidence="2 3" key="1">
    <citation type="submission" date="2016-09" db="EMBL/GenBank/DDBJ databases">
        <authorList>
            <person name="Capua I."/>
            <person name="De Benedictis P."/>
            <person name="Joannis T."/>
            <person name="Lombin L.H."/>
            <person name="Cattoli G."/>
        </authorList>
    </citation>
    <scope>NUCLEOTIDE SEQUENCE [LARGE SCALE GENOMIC DNA]</scope>
    <source>
        <strain evidence="2 3">GluBS11</strain>
    </source>
</reference>
<feature type="transmembrane region" description="Helical" evidence="1">
    <location>
        <begin position="6"/>
        <end position="22"/>
    </location>
</feature>
<gene>
    <name evidence="2" type="ORF">SAMN05421730_1002148</name>
</gene>
<protein>
    <recommendedName>
        <fullName evidence="4">DUF2304 domain-containing protein</fullName>
    </recommendedName>
</protein>
<dbReference type="InterPro" id="IPR019277">
    <property type="entry name" value="DUF2304"/>
</dbReference>
<sequence length="113" mass="13093">MTVVFRIVLIVASIATAYFMLKKIQQSKVKIEDSIFWILFSVMLIVLCIVPQLADFMAKLLGIKSTVNFIFLFIIFLLLIKNFLLTIKMSQLGHKTEELIQKIAIDEKLREKE</sequence>